<evidence type="ECO:0000313" key="2">
    <source>
        <dbReference type="EMBL" id="KZF22990.1"/>
    </source>
</evidence>
<dbReference type="InParanoid" id="A0A165H4Z7"/>
<name>A0A165H4Z7_XYLHT</name>
<evidence type="ECO:0000313" key="3">
    <source>
        <dbReference type="Proteomes" id="UP000076632"/>
    </source>
</evidence>
<protein>
    <recommendedName>
        <fullName evidence="1">C2H2-type domain-containing protein</fullName>
    </recommendedName>
</protein>
<dbReference type="InterPro" id="IPR013087">
    <property type="entry name" value="Znf_C2H2_type"/>
</dbReference>
<accession>A0A165H4Z7</accession>
<dbReference type="PROSITE" id="PS00028">
    <property type="entry name" value="ZINC_FINGER_C2H2_1"/>
    <property type="match status" value="1"/>
</dbReference>
<dbReference type="GeneID" id="28897776"/>
<dbReference type="RefSeq" id="XP_018188545.1">
    <property type="nucleotide sequence ID" value="XM_018332639.1"/>
</dbReference>
<gene>
    <name evidence="2" type="ORF">L228DRAFT_247431</name>
</gene>
<dbReference type="Proteomes" id="UP000076632">
    <property type="component" value="Unassembled WGS sequence"/>
</dbReference>
<organism evidence="2 3">
    <name type="scientific">Xylona heveae (strain CBS 132557 / TC161)</name>
    <dbReference type="NCBI Taxonomy" id="1328760"/>
    <lineage>
        <taxon>Eukaryota</taxon>
        <taxon>Fungi</taxon>
        <taxon>Dikarya</taxon>
        <taxon>Ascomycota</taxon>
        <taxon>Pezizomycotina</taxon>
        <taxon>Xylonomycetes</taxon>
        <taxon>Xylonales</taxon>
        <taxon>Xylonaceae</taxon>
        <taxon>Xylona</taxon>
    </lineage>
</organism>
<proteinExistence type="predicted"/>
<feature type="domain" description="C2H2-type" evidence="1">
    <location>
        <begin position="53"/>
        <end position="76"/>
    </location>
</feature>
<dbReference type="AlphaFoldDB" id="A0A165H4Z7"/>
<keyword evidence="3" id="KW-1185">Reference proteome</keyword>
<reference evidence="2 3" key="1">
    <citation type="journal article" date="2016" name="Fungal Biol.">
        <title>The genome of Xylona heveae provides a window into fungal endophytism.</title>
        <authorList>
            <person name="Gazis R."/>
            <person name="Kuo A."/>
            <person name="Riley R."/>
            <person name="LaButti K."/>
            <person name="Lipzen A."/>
            <person name="Lin J."/>
            <person name="Amirebrahimi M."/>
            <person name="Hesse C.N."/>
            <person name="Spatafora J.W."/>
            <person name="Henrissat B."/>
            <person name="Hainaut M."/>
            <person name="Grigoriev I.V."/>
            <person name="Hibbett D.S."/>
        </authorList>
    </citation>
    <scope>NUCLEOTIDE SEQUENCE [LARGE SCALE GENOMIC DNA]</scope>
    <source>
        <strain evidence="2 3">TC161</strain>
    </source>
</reference>
<evidence type="ECO:0000259" key="1">
    <source>
        <dbReference type="PROSITE" id="PS00028"/>
    </source>
</evidence>
<sequence>TLLFIRQVAAEYINEDNVQRMLNASSQRLVSLRRRRSTTVRWAQYASVVSFHCPVPTCTTIYGNRDDLRHHLERSHADWLTTHDLDEESLTRLLDSRQRYIG</sequence>
<dbReference type="EMBL" id="KV407458">
    <property type="protein sequence ID" value="KZF22990.1"/>
    <property type="molecule type" value="Genomic_DNA"/>
</dbReference>
<feature type="non-terminal residue" evidence="2">
    <location>
        <position position="1"/>
    </location>
</feature>